<keyword evidence="2" id="KW-1133">Transmembrane helix</keyword>
<keyword evidence="4" id="KW-1185">Reference proteome</keyword>
<dbReference type="EMBL" id="NAJQ01000477">
    <property type="protein sequence ID" value="TKA68965.1"/>
    <property type="molecule type" value="Genomic_DNA"/>
</dbReference>
<organism evidence="3 4">
    <name type="scientific">Friedmanniomyces simplex</name>
    <dbReference type="NCBI Taxonomy" id="329884"/>
    <lineage>
        <taxon>Eukaryota</taxon>
        <taxon>Fungi</taxon>
        <taxon>Dikarya</taxon>
        <taxon>Ascomycota</taxon>
        <taxon>Pezizomycotina</taxon>
        <taxon>Dothideomycetes</taxon>
        <taxon>Dothideomycetidae</taxon>
        <taxon>Mycosphaerellales</taxon>
        <taxon>Teratosphaeriaceae</taxon>
        <taxon>Friedmanniomyces</taxon>
    </lineage>
</organism>
<dbReference type="AlphaFoldDB" id="A0A4U0X3M4"/>
<dbReference type="Proteomes" id="UP000309340">
    <property type="component" value="Unassembled WGS sequence"/>
</dbReference>
<feature type="compositionally biased region" description="Low complexity" evidence="1">
    <location>
        <begin position="63"/>
        <end position="72"/>
    </location>
</feature>
<feature type="region of interest" description="Disordered" evidence="1">
    <location>
        <begin position="36"/>
        <end position="79"/>
    </location>
</feature>
<feature type="compositionally biased region" description="Polar residues" evidence="1">
    <location>
        <begin position="41"/>
        <end position="58"/>
    </location>
</feature>
<accession>A0A4U0X3M4</accession>
<proteinExistence type="predicted"/>
<evidence type="ECO:0000313" key="4">
    <source>
        <dbReference type="Proteomes" id="UP000309340"/>
    </source>
</evidence>
<reference evidence="3 4" key="1">
    <citation type="submission" date="2017-03" db="EMBL/GenBank/DDBJ databases">
        <title>Genomes of endolithic fungi from Antarctica.</title>
        <authorList>
            <person name="Coleine C."/>
            <person name="Masonjones S."/>
            <person name="Stajich J.E."/>
        </authorList>
    </citation>
    <scope>NUCLEOTIDE SEQUENCE [LARGE SCALE GENOMIC DNA]</scope>
    <source>
        <strain evidence="3 4">CCFEE 5184</strain>
    </source>
</reference>
<name>A0A4U0X3M4_9PEZI</name>
<keyword evidence="2" id="KW-0472">Membrane</keyword>
<sequence length="209" mass="23170">MHATPTRPSATPATPSTILVPHTPLIAAGNQTIATRYGPRNATTRSQAQARVQTQTHQPPAPVRFNDNNNNPSPHPPTDLTAELTTHLLARRAALTTALEQSTSHIARLQLRHRLQAHELLRERAVAAKSTADLVSLATEKNAEIAAAVRQARREEWGGRERKERVVLWRLGAVLVVLVVVVLGYAGWCWINRAGFRYIRGVEERRYGL</sequence>
<keyword evidence="2" id="KW-0812">Transmembrane</keyword>
<gene>
    <name evidence="3" type="ORF">B0A55_06606</name>
</gene>
<comment type="caution">
    <text evidence="3">The sequence shown here is derived from an EMBL/GenBank/DDBJ whole genome shotgun (WGS) entry which is preliminary data.</text>
</comment>
<evidence type="ECO:0000313" key="3">
    <source>
        <dbReference type="EMBL" id="TKA68965.1"/>
    </source>
</evidence>
<evidence type="ECO:0000256" key="1">
    <source>
        <dbReference type="SAM" id="MobiDB-lite"/>
    </source>
</evidence>
<protein>
    <submittedName>
        <fullName evidence="3">Uncharacterized protein</fullName>
    </submittedName>
</protein>
<evidence type="ECO:0000256" key="2">
    <source>
        <dbReference type="SAM" id="Phobius"/>
    </source>
</evidence>
<feature type="transmembrane region" description="Helical" evidence="2">
    <location>
        <begin position="167"/>
        <end position="188"/>
    </location>
</feature>